<dbReference type="PATRIC" id="fig|1423792.3.peg.996"/>
<dbReference type="AlphaFoldDB" id="A0A0R1MPW1"/>
<gene>
    <name evidence="2" type="ORF">FD09_GL000976</name>
</gene>
<name>A0A0R1MPW1_9LACO</name>
<accession>A0A0R1MPW1</accession>
<keyword evidence="3" id="KW-1185">Reference proteome</keyword>
<evidence type="ECO:0000256" key="1">
    <source>
        <dbReference type="SAM" id="Phobius"/>
    </source>
</evidence>
<evidence type="ECO:0000313" key="3">
    <source>
        <dbReference type="Proteomes" id="UP000051330"/>
    </source>
</evidence>
<dbReference type="EMBL" id="AZEC01000015">
    <property type="protein sequence ID" value="KRL10046.1"/>
    <property type="molecule type" value="Genomic_DNA"/>
</dbReference>
<organism evidence="2 3">
    <name type="scientific">Schleiferilactobacillus perolens DSM 12744</name>
    <dbReference type="NCBI Taxonomy" id="1423792"/>
    <lineage>
        <taxon>Bacteria</taxon>
        <taxon>Bacillati</taxon>
        <taxon>Bacillota</taxon>
        <taxon>Bacilli</taxon>
        <taxon>Lactobacillales</taxon>
        <taxon>Lactobacillaceae</taxon>
        <taxon>Schleiferilactobacillus</taxon>
    </lineage>
</organism>
<reference evidence="2 3" key="1">
    <citation type="journal article" date="2015" name="Genome Announc.">
        <title>Expanding the biotechnology potential of lactobacilli through comparative genomics of 213 strains and associated genera.</title>
        <authorList>
            <person name="Sun Z."/>
            <person name="Harris H.M."/>
            <person name="McCann A."/>
            <person name="Guo C."/>
            <person name="Argimon S."/>
            <person name="Zhang W."/>
            <person name="Yang X."/>
            <person name="Jeffery I.B."/>
            <person name="Cooney J.C."/>
            <person name="Kagawa T.F."/>
            <person name="Liu W."/>
            <person name="Song Y."/>
            <person name="Salvetti E."/>
            <person name="Wrobel A."/>
            <person name="Rasinkangas P."/>
            <person name="Parkhill J."/>
            <person name="Rea M.C."/>
            <person name="O'Sullivan O."/>
            <person name="Ritari J."/>
            <person name="Douillard F.P."/>
            <person name="Paul Ross R."/>
            <person name="Yang R."/>
            <person name="Briner A.E."/>
            <person name="Felis G.E."/>
            <person name="de Vos W.M."/>
            <person name="Barrangou R."/>
            <person name="Klaenhammer T.R."/>
            <person name="Caufield P.W."/>
            <person name="Cui Y."/>
            <person name="Zhang H."/>
            <person name="O'Toole P.W."/>
        </authorList>
    </citation>
    <scope>NUCLEOTIDE SEQUENCE [LARGE SCALE GENOMIC DNA]</scope>
    <source>
        <strain evidence="2 3">DSM 12744</strain>
    </source>
</reference>
<comment type="caution">
    <text evidence="2">The sequence shown here is derived from an EMBL/GenBank/DDBJ whole genome shotgun (WGS) entry which is preliminary data.</text>
</comment>
<protein>
    <submittedName>
        <fullName evidence="2">Uncharacterized protein</fullName>
    </submittedName>
</protein>
<feature type="transmembrane region" description="Helical" evidence="1">
    <location>
        <begin position="15"/>
        <end position="33"/>
    </location>
</feature>
<dbReference type="Proteomes" id="UP000051330">
    <property type="component" value="Unassembled WGS sequence"/>
</dbReference>
<evidence type="ECO:0000313" key="2">
    <source>
        <dbReference type="EMBL" id="KRL10046.1"/>
    </source>
</evidence>
<keyword evidence="1" id="KW-1133">Transmembrane helix</keyword>
<keyword evidence="1" id="KW-0812">Transmembrane</keyword>
<dbReference type="STRING" id="1423792.FD09_GL000976"/>
<keyword evidence="1" id="KW-0472">Membrane</keyword>
<sequence>MIIMERLTALCQKEGFTLILIFGVVTALLSKLFATDTSALGVAGCTIAGLALFYYREQRVGRRAEQTE</sequence>
<proteinExistence type="predicted"/>
<feature type="transmembrane region" description="Helical" evidence="1">
    <location>
        <begin position="39"/>
        <end position="55"/>
    </location>
</feature>